<keyword evidence="3" id="KW-1185">Reference proteome</keyword>
<evidence type="ECO:0000313" key="2">
    <source>
        <dbReference type="EMBL" id="ADY00830.1"/>
    </source>
</evidence>
<dbReference type="KEGG" id="vmo:VMUT_0619"/>
<dbReference type="eggNOG" id="arCOG01466">
    <property type="taxonomic scope" value="Archaea"/>
</dbReference>
<feature type="transmembrane region" description="Helical" evidence="1">
    <location>
        <begin position="63"/>
        <end position="84"/>
    </location>
</feature>
<name>F0QVH7_VULM7</name>
<accession>F0QVH7</accession>
<keyword evidence="1" id="KW-0812">Transmembrane</keyword>
<reference evidence="2 3" key="1">
    <citation type="journal article" date="2011" name="J. Bacteriol.">
        <title>Complete genome sequence of 'Vulcanisaeta moutnovskia' strain 768-28, a novel member of the hyperthermophilic crenarchaeal genus vulcanisaeta.</title>
        <authorList>
            <person name="Gumerov V.M."/>
            <person name="Mardanov A.V."/>
            <person name="Beletsky A.V."/>
            <person name="Prokofeva M.I."/>
            <person name="Bonch-Osmolovskaya E.A."/>
            <person name="Ravin N.V."/>
            <person name="Skryabin K.G."/>
        </authorList>
    </citation>
    <scope>NUCLEOTIDE SEQUENCE [LARGE SCALE GENOMIC DNA]</scope>
    <source>
        <strain evidence="2 3">768-28</strain>
    </source>
</reference>
<protein>
    <recommendedName>
        <fullName evidence="4">ABC-2 type transporter</fullName>
    </recommendedName>
</protein>
<organism evidence="2 3">
    <name type="scientific">Vulcanisaeta moutnovskia (strain 768-28)</name>
    <dbReference type="NCBI Taxonomy" id="985053"/>
    <lineage>
        <taxon>Archaea</taxon>
        <taxon>Thermoproteota</taxon>
        <taxon>Thermoprotei</taxon>
        <taxon>Thermoproteales</taxon>
        <taxon>Thermoproteaceae</taxon>
        <taxon>Vulcanisaeta</taxon>
    </lineage>
</organism>
<dbReference type="Proteomes" id="UP000007485">
    <property type="component" value="Chromosome"/>
</dbReference>
<keyword evidence="1" id="KW-1133">Transmembrane helix</keyword>
<sequence>MINIVTAPLWLAFFILTLRGFGVLTLGMQILQLFLWAAYAFALYSSWLWGFGNGIIEEGYEGILENVMSTVNNILIHVIGWGIAYSIYTLLDLVALVVSFYIIFGLIISIRDPILLIISIVLASLQLLFISTIYAMLVIKLRSNWVITDIMQFLMPTLGGLIPSETSRYVTMINEYSPIAYPFILMRESALGYLELPIPIIYQIIYSIITVTSLFIITAILVRIFDRRLREEGKLGLT</sequence>
<dbReference type="AlphaFoldDB" id="F0QVH7"/>
<evidence type="ECO:0000256" key="1">
    <source>
        <dbReference type="SAM" id="Phobius"/>
    </source>
</evidence>
<gene>
    <name evidence="2" type="ordered locus">VMUT_0619</name>
</gene>
<keyword evidence="1" id="KW-0472">Membrane</keyword>
<feature type="transmembrane region" description="Helical" evidence="1">
    <location>
        <begin position="30"/>
        <end position="51"/>
    </location>
</feature>
<feature type="transmembrane region" description="Helical" evidence="1">
    <location>
        <begin position="200"/>
        <end position="225"/>
    </location>
</feature>
<evidence type="ECO:0000313" key="3">
    <source>
        <dbReference type="Proteomes" id="UP000007485"/>
    </source>
</evidence>
<feature type="transmembrane region" description="Helical" evidence="1">
    <location>
        <begin position="90"/>
        <end position="108"/>
    </location>
</feature>
<dbReference type="HOGENOM" id="CLU_1021577_0_0_2"/>
<proteinExistence type="predicted"/>
<dbReference type="EMBL" id="CP002529">
    <property type="protein sequence ID" value="ADY00830.1"/>
    <property type="molecule type" value="Genomic_DNA"/>
</dbReference>
<dbReference type="STRING" id="985053.VMUT_0619"/>
<evidence type="ECO:0008006" key="4">
    <source>
        <dbReference type="Google" id="ProtNLM"/>
    </source>
</evidence>
<feature type="transmembrane region" description="Helical" evidence="1">
    <location>
        <begin position="115"/>
        <end position="139"/>
    </location>
</feature>